<sequence length="1525" mass="172387">MFKFKLNRKQPEENEARRRLQKELFGLNKVCDRGFPSRPSAIAYDYELKLIAIGTHTGEIRIYGQPGFQLSYNLESTSIRKIIFLNNLARLLVLTLDGYLHLLEINHSNTLRIDRICTSNENDETILKNTQTLCLLRNNLNLLIGVNNGNIYSFNIENFTLNTIPIIPTEVIEKTIVEYCSGRIVHPGAVQSIVQHPINDDKILIGYKNTLIVHWDLPLNSHDRTYIYKQEVESVCWYNQGMNFATCHSNGSYALWDAKKQLNIVETEKIPYGPYPCTPMTKICVKVMRNGDPLIIFSGGLPRSSYANKHSISCLGENEHNSDRTRHVAFDFTTEIIDFFTIDRSRDDPESLVVLLNEEIIVIDLITDTWPLYHLPYLNSIHASPVICTTLVYNVNKEFYKKLLNYASVQFEDYSDRKWPITGGEINHIIDDTQEKHLLLTGHEDGSVQFWNITNISMPLVYKLKTSDYFQIEQAPNDDVDEETWPPFRKTGLYDPYCDDPRLAIQKLALCTNTDTLIVAGTAGQVLTFQFTDEPTDVNITTTTVNLLEGCESFVWKGHEEMKTKSTFISSGFLVTSFVQLYPPAAISALALCSDIRSYAVGTAHGFTIINYQQNRILSAKCTLDPNAIENLSTTIPSSIGHSTLIRGRSLKKSLRESFRRFRKGRTIKKSTIIPPTQRIDENSPLSPTNIHLEEITRVPIEQIIVIDLITDTWPLYHLPYLNSIHASPVICTTLVYNVNKEFYKKLLNYASVQFEDYSDRKWPITGGEINHIIDDTQEKHLLLTGHEDGSVQFWNITNISMPLVYKLKTSDYFQIEQAPNDDVDEETWPPFRKTGLYDPYCDDPRLAIQKLVLCTNTDTLIVAGTAGQVLTFQFTDEPTDVNITTTTVNLLEGCESFVWKGHEEMKTKSTFISSGFLVTSFVQLYPPAAISALALCSDIRSYAVGTAHGFTIINYQQNRILSAKCTLDPNAIENLSTTIPSSIGHSTLIRGRSLKKSLRESFRRFRKGRTIKKSTIIPPTQRIDENSPLSPTNIHLEEITRVPIERQVEFREFKQNDDQIISMVRCLYFAKTYLNSEEITRVPIERQVEFREFKQNDDQIISMVRCLYFAKTYLNSVNDRTHSLWVGTNGGHVYVYSLIGFESQLTNRASIATDQTYTCSLAKEIRLKHKAPVLSIVVLDSLNQSIGQGSNIPLKESISLTTDASNTLTINAENITSHKVLICSEEQFKIFTLPQLKPLCKYKLTATEGTRVRKINVNQFTLKTDNPNEIHSESCLVCLDNMGQISIYALPTLRRQILFNCVKPTDILALSSFQFTPSVHAFYLQSSSELSEITFSPQIILPYSMTITYDKLQRKTILRSSEDKSNIQIKSVKSNRIDQTPSKDSISSSLPQSIESKTEPEEPVTIKTVKSDHYGNNSGISTNSDSAIDLNSVNMTHDGPLFQSTPIKVEIESSVTVSSNGHDCSLSPVSQKSSKTTAAPPPPVPVKPPKPISVKVRQAPTINDVHYHNGTNNQATQQTPAIHT</sequence>
<feature type="compositionally biased region" description="Polar residues" evidence="5">
    <location>
        <begin position="1370"/>
        <end position="1381"/>
    </location>
</feature>
<keyword evidence="4" id="KW-0677">Repeat</keyword>
<dbReference type="PANTHER" id="PTHR10241:SF29">
    <property type="entry name" value="LETHAL(2) GIANT LARVAE PROTEIN"/>
    <property type="match status" value="1"/>
</dbReference>
<evidence type="ECO:0000259" key="6">
    <source>
        <dbReference type="Pfam" id="PF08366"/>
    </source>
</evidence>
<keyword evidence="2" id="KW-0268">Exocytosis</keyword>
<dbReference type="PANTHER" id="PTHR10241">
    <property type="entry name" value="LETHAL 2 GIANT LARVAE PROTEIN"/>
    <property type="match status" value="1"/>
</dbReference>
<keyword evidence="3" id="KW-0853">WD repeat</keyword>
<dbReference type="InterPro" id="IPR001680">
    <property type="entry name" value="WD40_rpt"/>
</dbReference>
<dbReference type="GO" id="GO:0006893">
    <property type="term" value="P:Golgi to plasma membrane transport"/>
    <property type="evidence" value="ECO:0007669"/>
    <property type="project" value="TreeGrafter"/>
</dbReference>
<feature type="region of interest" description="Disordered" evidence="5">
    <location>
        <begin position="1459"/>
        <end position="1492"/>
    </location>
</feature>
<dbReference type="Proteomes" id="UP000663860">
    <property type="component" value="Unassembled WGS sequence"/>
</dbReference>
<dbReference type="EMBL" id="CAJNOE010000374">
    <property type="protein sequence ID" value="CAF1181615.1"/>
    <property type="molecule type" value="Genomic_DNA"/>
</dbReference>
<dbReference type="GO" id="GO:0051294">
    <property type="term" value="P:establishment of spindle orientation"/>
    <property type="evidence" value="ECO:0007669"/>
    <property type="project" value="TreeGrafter"/>
</dbReference>
<gene>
    <name evidence="7" type="ORF">IZO911_LOCUS27500</name>
</gene>
<dbReference type="GO" id="GO:0045159">
    <property type="term" value="F:myosin II binding"/>
    <property type="evidence" value="ECO:0007669"/>
    <property type="project" value="TreeGrafter"/>
</dbReference>
<evidence type="ECO:0000313" key="7">
    <source>
        <dbReference type="EMBL" id="CAF1181615.1"/>
    </source>
</evidence>
<name>A0A814UYS8_9BILA</name>
<dbReference type="Gene3D" id="2.130.10.10">
    <property type="entry name" value="YVTN repeat-like/Quinoprotein amine dehydrogenase"/>
    <property type="match status" value="1"/>
</dbReference>
<protein>
    <recommendedName>
        <fullName evidence="6">Lethal giant larvae homologue 2 domain-containing protein</fullName>
    </recommendedName>
</protein>
<evidence type="ECO:0000313" key="8">
    <source>
        <dbReference type="Proteomes" id="UP000663860"/>
    </source>
</evidence>
<dbReference type="Pfam" id="PF08366">
    <property type="entry name" value="LLGL"/>
    <property type="match status" value="1"/>
</dbReference>
<reference evidence="7" key="1">
    <citation type="submission" date="2021-02" db="EMBL/GenBank/DDBJ databases">
        <authorList>
            <person name="Nowell W R."/>
        </authorList>
    </citation>
    <scope>NUCLEOTIDE SEQUENCE</scope>
</reference>
<comment type="caution">
    <text evidence="7">The sequence shown here is derived from an EMBL/GenBank/DDBJ whole genome shotgun (WGS) entry which is preliminary data.</text>
</comment>
<feature type="region of interest" description="Disordered" evidence="5">
    <location>
        <begin position="1370"/>
        <end position="1406"/>
    </location>
</feature>
<dbReference type="SUPFAM" id="SSF50978">
    <property type="entry name" value="WD40 repeat-like"/>
    <property type="match status" value="2"/>
</dbReference>
<proteinExistence type="inferred from homology"/>
<organism evidence="7 8">
    <name type="scientific">Adineta steineri</name>
    <dbReference type="NCBI Taxonomy" id="433720"/>
    <lineage>
        <taxon>Eukaryota</taxon>
        <taxon>Metazoa</taxon>
        <taxon>Spiralia</taxon>
        <taxon>Gnathifera</taxon>
        <taxon>Rotifera</taxon>
        <taxon>Eurotatoria</taxon>
        <taxon>Bdelloidea</taxon>
        <taxon>Adinetida</taxon>
        <taxon>Adinetidae</taxon>
        <taxon>Adineta</taxon>
    </lineage>
</organism>
<feature type="compositionally biased region" description="Low complexity" evidence="5">
    <location>
        <begin position="1383"/>
        <end position="1396"/>
    </location>
</feature>
<dbReference type="InterPro" id="IPR036322">
    <property type="entry name" value="WD40_repeat_dom_sf"/>
</dbReference>
<dbReference type="GO" id="GO:0008593">
    <property type="term" value="P:regulation of Notch signaling pathway"/>
    <property type="evidence" value="ECO:0007669"/>
    <property type="project" value="TreeGrafter"/>
</dbReference>
<feature type="compositionally biased region" description="Pro residues" evidence="5">
    <location>
        <begin position="1480"/>
        <end position="1492"/>
    </location>
</feature>
<dbReference type="InterPro" id="IPR013577">
    <property type="entry name" value="LLGL2"/>
</dbReference>
<dbReference type="GO" id="GO:0005096">
    <property type="term" value="F:GTPase activator activity"/>
    <property type="evidence" value="ECO:0007669"/>
    <property type="project" value="TreeGrafter"/>
</dbReference>
<dbReference type="InterPro" id="IPR000664">
    <property type="entry name" value="Lethal2_giant"/>
</dbReference>
<dbReference type="GO" id="GO:0019905">
    <property type="term" value="F:syntaxin binding"/>
    <property type="evidence" value="ECO:0007669"/>
    <property type="project" value="TreeGrafter"/>
</dbReference>
<dbReference type="GO" id="GO:0032878">
    <property type="term" value="P:regulation of establishment or maintenance of cell polarity"/>
    <property type="evidence" value="ECO:0007669"/>
    <property type="project" value="TreeGrafter"/>
</dbReference>
<evidence type="ECO:0000256" key="1">
    <source>
        <dbReference type="ARBA" id="ARBA00008070"/>
    </source>
</evidence>
<dbReference type="SMART" id="SM00320">
    <property type="entry name" value="WD40"/>
    <property type="match status" value="4"/>
</dbReference>
<dbReference type="PRINTS" id="PR00962">
    <property type="entry name" value="LETHAL2GIANT"/>
</dbReference>
<feature type="domain" description="Lethal giant larvae homologue 2" evidence="6">
    <location>
        <begin position="269"/>
        <end position="371"/>
    </location>
</feature>
<dbReference type="GO" id="GO:0006887">
    <property type="term" value="P:exocytosis"/>
    <property type="evidence" value="ECO:0007669"/>
    <property type="project" value="UniProtKB-KW"/>
</dbReference>
<evidence type="ECO:0000256" key="5">
    <source>
        <dbReference type="SAM" id="MobiDB-lite"/>
    </source>
</evidence>
<evidence type="ECO:0000256" key="2">
    <source>
        <dbReference type="ARBA" id="ARBA00022483"/>
    </source>
</evidence>
<dbReference type="GO" id="GO:0005886">
    <property type="term" value="C:plasma membrane"/>
    <property type="evidence" value="ECO:0007669"/>
    <property type="project" value="TreeGrafter"/>
</dbReference>
<dbReference type="GO" id="GO:0030866">
    <property type="term" value="P:cortical actin cytoskeleton organization"/>
    <property type="evidence" value="ECO:0007669"/>
    <property type="project" value="TreeGrafter"/>
</dbReference>
<evidence type="ECO:0000256" key="3">
    <source>
        <dbReference type="ARBA" id="ARBA00022574"/>
    </source>
</evidence>
<feature type="compositionally biased region" description="Polar residues" evidence="5">
    <location>
        <begin position="1459"/>
        <end position="1472"/>
    </location>
</feature>
<comment type="similarity">
    <text evidence="1">Belongs to the WD repeat L(2)GL family.</text>
</comment>
<dbReference type="InterPro" id="IPR015943">
    <property type="entry name" value="WD40/YVTN_repeat-like_dom_sf"/>
</dbReference>
<dbReference type="GO" id="GO:0030864">
    <property type="term" value="C:cortical actin cytoskeleton"/>
    <property type="evidence" value="ECO:0007669"/>
    <property type="project" value="TreeGrafter"/>
</dbReference>
<evidence type="ECO:0000256" key="4">
    <source>
        <dbReference type="ARBA" id="ARBA00022737"/>
    </source>
</evidence>
<accession>A0A814UYS8</accession>